<dbReference type="PANTHER" id="PTHR45033">
    <property type="match status" value="1"/>
</dbReference>
<reference evidence="2 3" key="1">
    <citation type="submission" date="2017-07" db="EMBL/GenBank/DDBJ databases">
        <title>Genome sequence of the Sordaria macrospora wild type strain R19027.</title>
        <authorList>
            <person name="Nowrousian M."/>
            <person name="Teichert I."/>
            <person name="Kueck U."/>
        </authorList>
    </citation>
    <scope>NUCLEOTIDE SEQUENCE [LARGE SCALE GENOMIC DNA]</scope>
    <source>
        <strain evidence="2 3">R19027</strain>
        <tissue evidence="2">Mycelium</tissue>
    </source>
</reference>
<sequence length="370" mass="40223">MVTFTQTKENQQWHTLEDGFDNLTRGTAPMPVPGQDEVLVEIKAVSLNYRDTEVCNGEYNHHRTLSKRTDPLVPCSDALGVIVAVGPGVADSTWKVGDRVLSTFNQSHLSGQIKGADMASGLGKPLDGVLQTYRVFPSTGLVKAPKYLSDEEASCLPIAAVTAWMAIFGMEPFGTWSKHDGKPLKGKTVVLEGTGGVAVAGLQIAKAAGATTIITSSSDEKLRRAKEELGADYVINYKTTENWEEKVMEITKENDGADIILETGGAGTLYEALDCIAFGGLISCIGYTSGKEDKGEGNRMNLNLLALRRNVTLKGIINGPRDRFEEMCEFYERHQIRPVVDKVFGFEQGGEAIKYLRSGSHFGKVVVKVQ</sequence>
<dbReference type="GO" id="GO:0016491">
    <property type="term" value="F:oxidoreductase activity"/>
    <property type="evidence" value="ECO:0007669"/>
    <property type="project" value="InterPro"/>
</dbReference>
<dbReference type="InterPro" id="IPR052711">
    <property type="entry name" value="Zinc_ADH-like"/>
</dbReference>
<dbReference type="SUPFAM" id="SSF51735">
    <property type="entry name" value="NAD(P)-binding Rossmann-fold domains"/>
    <property type="match status" value="1"/>
</dbReference>
<dbReference type="EMBL" id="NMPR01000048">
    <property type="protein sequence ID" value="KAA8632765.1"/>
    <property type="molecule type" value="Genomic_DNA"/>
</dbReference>
<dbReference type="InterPro" id="IPR013154">
    <property type="entry name" value="ADH-like_N"/>
</dbReference>
<evidence type="ECO:0000259" key="1">
    <source>
        <dbReference type="SMART" id="SM00829"/>
    </source>
</evidence>
<dbReference type="Pfam" id="PF00107">
    <property type="entry name" value="ADH_zinc_N"/>
    <property type="match status" value="1"/>
</dbReference>
<dbReference type="Proteomes" id="UP000433876">
    <property type="component" value="Unassembled WGS sequence"/>
</dbReference>
<accession>A0A8S8ZWW6</accession>
<dbReference type="OMA" id="YTINYRT"/>
<gene>
    <name evidence="2" type="ORF">SMACR_01046</name>
</gene>
<dbReference type="VEuPathDB" id="FungiDB:SMAC_01046"/>
<organism evidence="2 3">
    <name type="scientific">Sordaria macrospora</name>
    <dbReference type="NCBI Taxonomy" id="5147"/>
    <lineage>
        <taxon>Eukaryota</taxon>
        <taxon>Fungi</taxon>
        <taxon>Dikarya</taxon>
        <taxon>Ascomycota</taxon>
        <taxon>Pezizomycotina</taxon>
        <taxon>Sordariomycetes</taxon>
        <taxon>Sordariomycetidae</taxon>
        <taxon>Sordariales</taxon>
        <taxon>Sordariaceae</taxon>
        <taxon>Sordaria</taxon>
    </lineage>
</organism>
<dbReference type="InterPro" id="IPR013149">
    <property type="entry name" value="ADH-like_C"/>
</dbReference>
<feature type="domain" description="Enoyl reductase (ER)" evidence="1">
    <location>
        <begin position="19"/>
        <end position="367"/>
    </location>
</feature>
<dbReference type="PANTHER" id="PTHR45033:SF1">
    <property type="entry name" value="OXIDOREDUCTASE (EUROFUNG)"/>
    <property type="match status" value="1"/>
</dbReference>
<dbReference type="Gene3D" id="3.90.180.10">
    <property type="entry name" value="Medium-chain alcohol dehydrogenases, catalytic domain"/>
    <property type="match status" value="1"/>
</dbReference>
<dbReference type="Pfam" id="PF08240">
    <property type="entry name" value="ADH_N"/>
    <property type="match status" value="1"/>
</dbReference>
<proteinExistence type="predicted"/>
<dbReference type="InterPro" id="IPR011032">
    <property type="entry name" value="GroES-like_sf"/>
</dbReference>
<dbReference type="CDD" id="cd08276">
    <property type="entry name" value="MDR7"/>
    <property type="match status" value="1"/>
</dbReference>
<dbReference type="SUPFAM" id="SSF50129">
    <property type="entry name" value="GroES-like"/>
    <property type="match status" value="1"/>
</dbReference>
<dbReference type="Gene3D" id="3.40.50.720">
    <property type="entry name" value="NAD(P)-binding Rossmann-like Domain"/>
    <property type="match status" value="1"/>
</dbReference>
<dbReference type="InterPro" id="IPR020843">
    <property type="entry name" value="ER"/>
</dbReference>
<dbReference type="InterPro" id="IPR036291">
    <property type="entry name" value="NAD(P)-bd_dom_sf"/>
</dbReference>
<comment type="caution">
    <text evidence="2">The sequence shown here is derived from an EMBL/GenBank/DDBJ whole genome shotgun (WGS) entry which is preliminary data.</text>
</comment>
<protein>
    <recommendedName>
        <fullName evidence="1">Enoyl reductase (ER) domain-containing protein</fullName>
    </recommendedName>
</protein>
<name>A0A8S8ZWW6_SORMA</name>
<dbReference type="AlphaFoldDB" id="A0A8S8ZWW6"/>
<evidence type="ECO:0000313" key="3">
    <source>
        <dbReference type="Proteomes" id="UP000433876"/>
    </source>
</evidence>
<evidence type="ECO:0000313" key="2">
    <source>
        <dbReference type="EMBL" id="KAA8632765.1"/>
    </source>
</evidence>
<dbReference type="SMART" id="SM00829">
    <property type="entry name" value="PKS_ER"/>
    <property type="match status" value="1"/>
</dbReference>